<evidence type="ECO:0000313" key="2">
    <source>
        <dbReference type="EMBL" id="KAJ5176325.1"/>
    </source>
</evidence>
<comment type="caution">
    <text evidence="2">The sequence shown here is derived from an EMBL/GenBank/DDBJ whole genome shotgun (WGS) entry which is preliminary data.</text>
</comment>
<proteinExistence type="predicted"/>
<dbReference type="AlphaFoldDB" id="A0A9W9IFL2"/>
<dbReference type="Proteomes" id="UP001149163">
    <property type="component" value="Unassembled WGS sequence"/>
</dbReference>
<keyword evidence="1" id="KW-1133">Transmembrane helix</keyword>
<protein>
    <submittedName>
        <fullName evidence="2">Major facilitator superfamily domain-containing protein</fullName>
    </submittedName>
</protein>
<keyword evidence="1" id="KW-0812">Transmembrane</keyword>
<dbReference type="EMBL" id="JAPQKN010000001">
    <property type="protein sequence ID" value="KAJ5176325.1"/>
    <property type="molecule type" value="Genomic_DNA"/>
</dbReference>
<reference evidence="2" key="1">
    <citation type="submission" date="2022-11" db="EMBL/GenBank/DDBJ databases">
        <authorList>
            <person name="Petersen C."/>
        </authorList>
    </citation>
    <scope>NUCLEOTIDE SEQUENCE</scope>
    <source>
        <strain evidence="2">IBT 26290</strain>
    </source>
</reference>
<accession>A0A9W9IFL2</accession>
<keyword evidence="3" id="KW-1185">Reference proteome</keyword>
<dbReference type="GeneID" id="81423503"/>
<organism evidence="2 3">
    <name type="scientific">Penicillium canariense</name>
    <dbReference type="NCBI Taxonomy" id="189055"/>
    <lineage>
        <taxon>Eukaryota</taxon>
        <taxon>Fungi</taxon>
        <taxon>Dikarya</taxon>
        <taxon>Ascomycota</taxon>
        <taxon>Pezizomycotina</taxon>
        <taxon>Eurotiomycetes</taxon>
        <taxon>Eurotiomycetidae</taxon>
        <taxon>Eurotiales</taxon>
        <taxon>Aspergillaceae</taxon>
        <taxon>Penicillium</taxon>
    </lineage>
</organism>
<feature type="transmembrane region" description="Helical" evidence="1">
    <location>
        <begin position="12"/>
        <end position="32"/>
    </location>
</feature>
<evidence type="ECO:0000256" key="1">
    <source>
        <dbReference type="SAM" id="Phobius"/>
    </source>
</evidence>
<name>A0A9W9IFL2_9EURO</name>
<evidence type="ECO:0000313" key="3">
    <source>
        <dbReference type="Proteomes" id="UP001149163"/>
    </source>
</evidence>
<sequence length="62" mass="6877">MKETGDDWTRSYPGRTMLVSIVLSVNLAHFLVGLDNTIVSSAILKITDQFYVLGDLGWYPSA</sequence>
<gene>
    <name evidence="2" type="ORF">N7482_002202</name>
</gene>
<dbReference type="RefSeq" id="XP_056547933.1">
    <property type="nucleotide sequence ID" value="XM_056684327.1"/>
</dbReference>
<reference evidence="2" key="2">
    <citation type="journal article" date="2023" name="IMA Fungus">
        <title>Comparative genomic study of the Penicillium genus elucidates a diverse pangenome and 15 lateral gene transfer events.</title>
        <authorList>
            <person name="Petersen C."/>
            <person name="Sorensen T."/>
            <person name="Nielsen M.R."/>
            <person name="Sondergaard T.E."/>
            <person name="Sorensen J.L."/>
            <person name="Fitzpatrick D.A."/>
            <person name="Frisvad J.C."/>
            <person name="Nielsen K.L."/>
        </authorList>
    </citation>
    <scope>NUCLEOTIDE SEQUENCE</scope>
    <source>
        <strain evidence="2">IBT 26290</strain>
    </source>
</reference>
<keyword evidence="1" id="KW-0472">Membrane</keyword>
<dbReference type="OrthoDB" id="1405469at2759"/>